<proteinExistence type="inferred from homology"/>
<dbReference type="PANTHER" id="PTHR40021">
    <property type="entry name" value="DEFECT AT LOW TEMPERATURE PROTEIN 1"/>
    <property type="match status" value="1"/>
</dbReference>
<feature type="region of interest" description="Disordered" evidence="9">
    <location>
        <begin position="236"/>
        <end position="280"/>
    </location>
</feature>
<sequence length="356" mass="39548">MKGDEKVGVWLYRTSLVVLVLFFVGFSVVVPIDAMAQASRSTNDALNTFIVVGAFVSFGVLSIVIAVGRVLVQRSCLQDIPKGYLPITPEDMPHQPSRSMILEQMDRSHKLAILLKKPKEPVTHDGMARPDSDDHGLPPLLNYEDSIKIITSRLKYQGVFSNLVKLDSDTGDTFAKMAKSMSTQNRLSSNEIKDYVKLYEAIRFSGKEITKEQFLQFMDQSIFFLDSLISTGGLDSHSNRTSDGQNNYSFPPTKAQNSSASPLQPYSADNADSESVDTTNNMYLRSPDYALESSSALHYLTTTNTSSTVARKLTPSSYRREYGGLRDESANEEVIGESHHLGLNDGESYDSVVRRR</sequence>
<evidence type="ECO:0000256" key="1">
    <source>
        <dbReference type="ARBA" id="ARBA00002489"/>
    </source>
</evidence>
<evidence type="ECO:0000313" key="11">
    <source>
        <dbReference type="Proteomes" id="UP000236544"/>
    </source>
</evidence>
<feature type="transmembrane region" description="Helical" evidence="8">
    <location>
        <begin position="49"/>
        <end position="72"/>
    </location>
</feature>
<dbReference type="AlphaFoldDB" id="A0A0P1KZH9"/>
<gene>
    <name evidence="8" type="primary">DLT1</name>
    <name evidence="10" type="ORF">LAQU0_S07e01970g</name>
</gene>
<evidence type="ECO:0000256" key="9">
    <source>
        <dbReference type="SAM" id="MobiDB-lite"/>
    </source>
</evidence>
<evidence type="ECO:0000256" key="3">
    <source>
        <dbReference type="ARBA" id="ARBA00005550"/>
    </source>
</evidence>
<feature type="compositionally biased region" description="Polar residues" evidence="9">
    <location>
        <begin position="239"/>
        <end position="264"/>
    </location>
</feature>
<reference evidence="11" key="1">
    <citation type="submission" date="2015-10" db="EMBL/GenBank/DDBJ databases">
        <authorList>
            <person name="Devillers H."/>
        </authorList>
    </citation>
    <scope>NUCLEOTIDE SEQUENCE [LARGE SCALE GENOMIC DNA]</scope>
</reference>
<evidence type="ECO:0000256" key="7">
    <source>
        <dbReference type="ARBA" id="ARBA00023136"/>
    </source>
</evidence>
<evidence type="ECO:0000256" key="4">
    <source>
        <dbReference type="ARBA" id="ARBA00021353"/>
    </source>
</evidence>
<keyword evidence="7 8" id="KW-0472">Membrane</keyword>
<evidence type="ECO:0000313" key="10">
    <source>
        <dbReference type="EMBL" id="CUS22869.1"/>
    </source>
</evidence>
<comment type="subcellular location">
    <subcellularLocation>
        <location evidence="2 8">Membrane</location>
        <topology evidence="2 8">Multi-pass membrane protein</topology>
    </subcellularLocation>
</comment>
<feature type="transmembrane region" description="Helical" evidence="8">
    <location>
        <begin position="7"/>
        <end position="29"/>
    </location>
</feature>
<keyword evidence="11" id="KW-1185">Reference proteome</keyword>
<keyword evidence="5 8" id="KW-0812">Transmembrane</keyword>
<evidence type="ECO:0000256" key="8">
    <source>
        <dbReference type="RuleBase" id="RU367100"/>
    </source>
</evidence>
<dbReference type="GO" id="GO:0016020">
    <property type="term" value="C:membrane"/>
    <property type="evidence" value="ECO:0007669"/>
    <property type="project" value="UniProtKB-SubCell"/>
</dbReference>
<comment type="similarity">
    <text evidence="3 8">Belongs to the DLT1 family.</text>
</comment>
<dbReference type="Proteomes" id="UP000236544">
    <property type="component" value="Unassembled WGS sequence"/>
</dbReference>
<dbReference type="EMBL" id="LN890573">
    <property type="protein sequence ID" value="CUS22869.1"/>
    <property type="molecule type" value="Genomic_DNA"/>
</dbReference>
<evidence type="ECO:0000256" key="5">
    <source>
        <dbReference type="ARBA" id="ARBA00022692"/>
    </source>
</evidence>
<keyword evidence="6 8" id="KW-1133">Transmembrane helix</keyword>
<evidence type="ECO:0000256" key="2">
    <source>
        <dbReference type="ARBA" id="ARBA00004141"/>
    </source>
</evidence>
<dbReference type="OrthoDB" id="4096362at2759"/>
<evidence type="ECO:0000256" key="6">
    <source>
        <dbReference type="ARBA" id="ARBA00022989"/>
    </source>
</evidence>
<name>A0A0P1KZH9_9SACH</name>
<protein>
    <recommendedName>
        <fullName evidence="4 8">Defect at low temperature protein 1</fullName>
    </recommendedName>
</protein>
<organism evidence="10 11">
    <name type="scientific">Lachancea quebecensis</name>
    <dbReference type="NCBI Taxonomy" id="1654605"/>
    <lineage>
        <taxon>Eukaryota</taxon>
        <taxon>Fungi</taxon>
        <taxon>Dikarya</taxon>
        <taxon>Ascomycota</taxon>
        <taxon>Saccharomycotina</taxon>
        <taxon>Saccharomycetes</taxon>
        <taxon>Saccharomycetales</taxon>
        <taxon>Saccharomycetaceae</taxon>
        <taxon>Lachancea</taxon>
    </lineage>
</organism>
<dbReference type="PANTHER" id="PTHR40021:SF1">
    <property type="entry name" value="DEFECT AT LOW TEMPERATURE PROTEIN 1"/>
    <property type="match status" value="1"/>
</dbReference>
<accession>A0A0P1KZH9</accession>
<comment type="function">
    <text evidence="1 8">Required for growth under high-pressure and low-temperature conditions.</text>
</comment>
<dbReference type="InterPro" id="IPR038869">
    <property type="entry name" value="DLT1"/>
</dbReference>